<dbReference type="AlphaFoldDB" id="X1SKW5"/>
<accession>X1SKW5</accession>
<comment type="caution">
    <text evidence="1">The sequence shown here is derived from an EMBL/GenBank/DDBJ whole genome shotgun (WGS) entry which is preliminary data.</text>
</comment>
<dbReference type="EMBL" id="BARW01000030">
    <property type="protein sequence ID" value="GAI68429.1"/>
    <property type="molecule type" value="Genomic_DNA"/>
</dbReference>
<reference evidence="1" key="1">
    <citation type="journal article" date="2014" name="Front. Microbiol.">
        <title>High frequency of phylogenetically diverse reductive dehalogenase-homologous genes in deep subseafloor sedimentary metagenomes.</title>
        <authorList>
            <person name="Kawai M."/>
            <person name="Futagami T."/>
            <person name="Toyoda A."/>
            <person name="Takaki Y."/>
            <person name="Nishi S."/>
            <person name="Hori S."/>
            <person name="Arai W."/>
            <person name="Tsubouchi T."/>
            <person name="Morono Y."/>
            <person name="Uchiyama I."/>
            <person name="Ito T."/>
            <person name="Fujiyama A."/>
            <person name="Inagaki F."/>
            <person name="Takami H."/>
        </authorList>
    </citation>
    <scope>NUCLEOTIDE SEQUENCE</scope>
    <source>
        <strain evidence="1">Expedition CK06-06</strain>
    </source>
</reference>
<organism evidence="1">
    <name type="scientific">marine sediment metagenome</name>
    <dbReference type="NCBI Taxonomy" id="412755"/>
    <lineage>
        <taxon>unclassified sequences</taxon>
        <taxon>metagenomes</taxon>
        <taxon>ecological metagenomes</taxon>
    </lineage>
</organism>
<proteinExistence type="predicted"/>
<name>X1SKW5_9ZZZZ</name>
<sequence length="78" mass="9033">GEQMTADKAIEYIDIVLEAHPRLRPGDFGQAVKLGQEALKRLQFMRQNLFPLLSHHYQVRTPHETLLKQPFLRLPGQT</sequence>
<feature type="non-terminal residue" evidence="1">
    <location>
        <position position="1"/>
    </location>
</feature>
<gene>
    <name evidence="1" type="ORF">S12H4_00323</name>
</gene>
<protein>
    <submittedName>
        <fullName evidence="1">Uncharacterized protein</fullName>
    </submittedName>
</protein>
<evidence type="ECO:0000313" key="1">
    <source>
        <dbReference type="EMBL" id="GAI68429.1"/>
    </source>
</evidence>